<feature type="transmembrane region" description="Helical" evidence="1">
    <location>
        <begin position="418"/>
        <end position="437"/>
    </location>
</feature>
<dbReference type="OrthoDB" id="10407927at2759"/>
<feature type="transmembrane region" description="Helical" evidence="1">
    <location>
        <begin position="386"/>
        <end position="406"/>
    </location>
</feature>
<keyword evidence="1" id="KW-1133">Transmembrane helix</keyword>
<evidence type="ECO:0000256" key="1">
    <source>
        <dbReference type="SAM" id="Phobius"/>
    </source>
</evidence>
<feature type="transmembrane region" description="Helical" evidence="1">
    <location>
        <begin position="147"/>
        <end position="167"/>
    </location>
</feature>
<keyword evidence="1" id="KW-0472">Membrane</keyword>
<gene>
    <name evidence="2" type="ORF">SEMRO_819_G207170.1</name>
</gene>
<feature type="transmembrane region" description="Helical" evidence="1">
    <location>
        <begin position="351"/>
        <end position="374"/>
    </location>
</feature>
<keyword evidence="3" id="KW-1185">Reference proteome</keyword>
<feature type="transmembrane region" description="Helical" evidence="1">
    <location>
        <begin position="119"/>
        <end position="135"/>
    </location>
</feature>
<feature type="transmembrane region" description="Helical" evidence="1">
    <location>
        <begin position="251"/>
        <end position="278"/>
    </location>
</feature>
<evidence type="ECO:0000313" key="2">
    <source>
        <dbReference type="EMBL" id="CAB9516982.1"/>
    </source>
</evidence>
<protein>
    <submittedName>
        <fullName evidence="2">Uncharacterized protein</fullName>
    </submittedName>
</protein>
<comment type="caution">
    <text evidence="2">The sequence shown here is derived from an EMBL/GenBank/DDBJ whole genome shotgun (WGS) entry which is preliminary data.</text>
</comment>
<accession>A0A9N8E921</accession>
<keyword evidence="1" id="KW-0812">Transmembrane</keyword>
<feature type="transmembrane region" description="Helical" evidence="1">
    <location>
        <begin position="17"/>
        <end position="36"/>
    </location>
</feature>
<proteinExistence type="predicted"/>
<feature type="transmembrane region" description="Helical" evidence="1">
    <location>
        <begin position="210"/>
        <end position="231"/>
    </location>
</feature>
<name>A0A9N8E921_9STRA</name>
<feature type="transmembrane region" description="Helical" evidence="1">
    <location>
        <begin position="443"/>
        <end position="464"/>
    </location>
</feature>
<organism evidence="2 3">
    <name type="scientific">Seminavis robusta</name>
    <dbReference type="NCBI Taxonomy" id="568900"/>
    <lineage>
        <taxon>Eukaryota</taxon>
        <taxon>Sar</taxon>
        <taxon>Stramenopiles</taxon>
        <taxon>Ochrophyta</taxon>
        <taxon>Bacillariophyta</taxon>
        <taxon>Bacillariophyceae</taxon>
        <taxon>Bacillariophycidae</taxon>
        <taxon>Naviculales</taxon>
        <taxon>Naviculaceae</taxon>
        <taxon>Seminavis</taxon>
    </lineage>
</organism>
<reference evidence="2" key="1">
    <citation type="submission" date="2020-06" db="EMBL/GenBank/DDBJ databases">
        <authorList>
            <consortium name="Plant Systems Biology data submission"/>
        </authorList>
    </citation>
    <scope>NUCLEOTIDE SEQUENCE</scope>
    <source>
        <strain evidence="2">D6</strain>
    </source>
</reference>
<evidence type="ECO:0000313" key="3">
    <source>
        <dbReference type="Proteomes" id="UP001153069"/>
    </source>
</evidence>
<feature type="transmembrane region" description="Helical" evidence="1">
    <location>
        <begin position="298"/>
        <end position="320"/>
    </location>
</feature>
<feature type="transmembrane region" description="Helical" evidence="1">
    <location>
        <begin position="42"/>
        <end position="61"/>
    </location>
</feature>
<dbReference type="AlphaFoldDB" id="A0A9N8E921"/>
<dbReference type="EMBL" id="CAICTM010000818">
    <property type="protein sequence ID" value="CAB9516982.1"/>
    <property type="molecule type" value="Genomic_DNA"/>
</dbReference>
<dbReference type="Proteomes" id="UP001153069">
    <property type="component" value="Unassembled WGS sequence"/>
</dbReference>
<sequence>MTSETTAKAKAEQKGPMLGTVWWVLTILVFSLTVGLDKAYNALHLVFGLRALVAMLGYLIMQVGLWQAEFKWDEEGSAAYLDAAKKDKGLTPEELEAMDMGDDVVIPDDQKQAAFPTPWGFLIGWWVWGLSYIFPIDGTASIKPTPYGIIAFVVCIYVSFVASVPMADAVMHRDPKKKMMLSLQFLMGWITLGVMSSLDAGEQLGSFSNGSVWVLCMMGPFTIILSQKILFASRKMGTLWEDSGKPNFHPIVYNMGGPLFVWGWFMFFLGVCAIPTLVSMDDDIYAQPDSGPKILPLFLNWRTLFAFAGGCAMVPVVRFLDYSHDEDGPWCGANSEGKVFSKWWLGTDGTYFGLFLESPWPFVIAWCVFGFSSFWTFDNRIDPDAWAILMLVNCFLQAIDAGILIQQNLYAGNMKGKTIFSVPFVILFLLLAINIGQHWGWRALALSLPGAVLIVLGQKTVFGARKRGDYTMQNDGKANPYDKVFVYTWGEVFFMIGWISISWGASMP</sequence>
<feature type="transmembrane region" description="Helical" evidence="1">
    <location>
        <begin position="484"/>
        <end position="505"/>
    </location>
</feature>